<reference evidence="2 3" key="1">
    <citation type="submission" date="2020-08" db="EMBL/GenBank/DDBJ databases">
        <title>Sequencing the genomes of 1000 actinobacteria strains.</title>
        <authorList>
            <person name="Klenk H.-P."/>
        </authorList>
    </citation>
    <scope>NUCLEOTIDE SEQUENCE [LARGE SCALE GENOMIC DNA]</scope>
    <source>
        <strain evidence="2 3">DSM 46659</strain>
    </source>
</reference>
<dbReference type="Proteomes" id="UP000546642">
    <property type="component" value="Unassembled WGS sequence"/>
</dbReference>
<comment type="caution">
    <text evidence="2">The sequence shown here is derived from an EMBL/GenBank/DDBJ whole genome shotgun (WGS) entry which is preliminary data.</text>
</comment>
<keyword evidence="3" id="KW-1185">Reference proteome</keyword>
<dbReference type="EMBL" id="JACHDS010000001">
    <property type="protein sequence ID" value="MBB6172141.1"/>
    <property type="molecule type" value="Genomic_DNA"/>
</dbReference>
<evidence type="ECO:0000313" key="2">
    <source>
        <dbReference type="EMBL" id="MBB6172141.1"/>
    </source>
</evidence>
<evidence type="ECO:0008006" key="4">
    <source>
        <dbReference type="Google" id="ProtNLM"/>
    </source>
</evidence>
<evidence type="ECO:0000256" key="1">
    <source>
        <dbReference type="SAM" id="MobiDB-lite"/>
    </source>
</evidence>
<dbReference type="NCBIfam" id="NF033519">
    <property type="entry name" value="transpos_ISAzo13"/>
    <property type="match status" value="1"/>
</dbReference>
<protein>
    <recommendedName>
        <fullName evidence="4">Transposase</fullName>
    </recommendedName>
</protein>
<organism evidence="2 3">
    <name type="scientific">Nocardiopsis mwathae</name>
    <dbReference type="NCBI Taxonomy" id="1472723"/>
    <lineage>
        <taxon>Bacteria</taxon>
        <taxon>Bacillati</taxon>
        <taxon>Actinomycetota</taxon>
        <taxon>Actinomycetes</taxon>
        <taxon>Streptosporangiales</taxon>
        <taxon>Nocardiopsidaceae</taxon>
        <taxon>Nocardiopsis</taxon>
    </lineage>
</organism>
<dbReference type="Pfam" id="PF07592">
    <property type="entry name" value="DDE_Tnp_ISAZ013"/>
    <property type="match status" value="1"/>
</dbReference>
<dbReference type="AlphaFoldDB" id="A0A7W9YIJ0"/>
<feature type="compositionally biased region" description="Basic and acidic residues" evidence="1">
    <location>
        <begin position="58"/>
        <end position="72"/>
    </location>
</feature>
<sequence>MTERIEKVLASVLAKLLPYLDERQKRLVAGAAARVVGHGGIRTVARAAQMAETTVARGARELHTGPEPDGRTRSLGAGRKPLREADPGLVPALLALVEPDQRGDPESPLRWTTKSTYKLAAELTRQGHPVGPDTVAALLKAEGFSLQGTTRTTEGARHPDRDAQFRYINDQATRHLADGQPVVSVDTKKKEVLGDYAVAGREWHRSGEPVQVRAHDFPEKNATKAVPYGVYDIGADTGWVGVGCDGDTAAFAVATLRRWWDAEGRHRYPDATRLLITADAGGSNGYRVRAWKKRLADFAHAAGLEVTVCHFPPGTSKWNKIEHRLFSAISTNWRGRPLTSHEVVVNTIAATTTRTGLRVRAELDTGSYPTGETVPEEVMERLPLDPHGWHPKWNYTLRPEPPAPLPEAPGPDAAFGRFPAMDRAPSWLGHPTLTGLEPGAFGELHDRYLAHVDAHPTAVLPGKRHAFGTGSRKLSSTDRLTIALVALRWRPPRAVLAGLLGVSAATVSHTVREVTADLQALGHTVPSGPIPVRTTEDLAALVNQPAL</sequence>
<gene>
    <name evidence="2" type="ORF">HNR23_002201</name>
</gene>
<evidence type="ECO:0000313" key="3">
    <source>
        <dbReference type="Proteomes" id="UP000546642"/>
    </source>
</evidence>
<proteinExistence type="predicted"/>
<dbReference type="InterPro" id="IPR011518">
    <property type="entry name" value="Transposase_36"/>
</dbReference>
<accession>A0A7W9YIJ0</accession>
<name>A0A7W9YIJ0_9ACTN</name>
<feature type="region of interest" description="Disordered" evidence="1">
    <location>
        <begin position="57"/>
        <end position="84"/>
    </location>
</feature>